<reference evidence="6 7" key="1">
    <citation type="journal article" date="2007" name="Nature">
        <title>Evolution of genes and genomes on the Drosophila phylogeny.</title>
        <authorList>
            <consortium name="Drosophila 12 Genomes Consortium"/>
            <person name="Clark A.G."/>
            <person name="Eisen M.B."/>
            <person name="Smith D.R."/>
            <person name="Bergman C.M."/>
            <person name="Oliver B."/>
            <person name="Markow T.A."/>
            <person name="Kaufman T.C."/>
            <person name="Kellis M."/>
            <person name="Gelbart W."/>
            <person name="Iyer V.N."/>
            <person name="Pollard D.A."/>
            <person name="Sackton T.B."/>
            <person name="Larracuente A.M."/>
            <person name="Singh N.D."/>
            <person name="Abad J.P."/>
            <person name="Abt D.N."/>
            <person name="Adryan B."/>
            <person name="Aguade M."/>
            <person name="Akashi H."/>
            <person name="Anderson W.W."/>
            <person name="Aquadro C.F."/>
            <person name="Ardell D.H."/>
            <person name="Arguello R."/>
            <person name="Artieri C.G."/>
            <person name="Barbash D.A."/>
            <person name="Barker D."/>
            <person name="Barsanti P."/>
            <person name="Batterham P."/>
            <person name="Batzoglou S."/>
            <person name="Begun D."/>
            <person name="Bhutkar A."/>
            <person name="Blanco E."/>
            <person name="Bosak S.A."/>
            <person name="Bradley R.K."/>
            <person name="Brand A.D."/>
            <person name="Brent M.R."/>
            <person name="Brooks A.N."/>
            <person name="Brown R.H."/>
            <person name="Butlin R.K."/>
            <person name="Caggese C."/>
            <person name="Calvi B.R."/>
            <person name="Bernardo de Carvalho A."/>
            <person name="Caspi A."/>
            <person name="Castrezana S."/>
            <person name="Celniker S.E."/>
            <person name="Chang J.L."/>
            <person name="Chapple C."/>
            <person name="Chatterji S."/>
            <person name="Chinwalla A."/>
            <person name="Civetta A."/>
            <person name="Clifton S.W."/>
            <person name="Comeron J.M."/>
            <person name="Costello J.C."/>
            <person name="Coyne J.A."/>
            <person name="Daub J."/>
            <person name="David R.G."/>
            <person name="Delcher A.L."/>
            <person name="Delehaunty K."/>
            <person name="Do C.B."/>
            <person name="Ebling H."/>
            <person name="Edwards K."/>
            <person name="Eickbush T."/>
            <person name="Evans J.D."/>
            <person name="Filipski A."/>
            <person name="Findeiss S."/>
            <person name="Freyhult E."/>
            <person name="Fulton L."/>
            <person name="Fulton R."/>
            <person name="Garcia A.C."/>
            <person name="Gardiner A."/>
            <person name="Garfield D.A."/>
            <person name="Garvin B.E."/>
            <person name="Gibson G."/>
            <person name="Gilbert D."/>
            <person name="Gnerre S."/>
            <person name="Godfrey J."/>
            <person name="Good R."/>
            <person name="Gotea V."/>
            <person name="Gravely B."/>
            <person name="Greenberg A.J."/>
            <person name="Griffiths-Jones S."/>
            <person name="Gross S."/>
            <person name="Guigo R."/>
            <person name="Gustafson E.A."/>
            <person name="Haerty W."/>
            <person name="Hahn M.W."/>
            <person name="Halligan D.L."/>
            <person name="Halpern A.L."/>
            <person name="Halter G.M."/>
            <person name="Han M.V."/>
            <person name="Heger A."/>
            <person name="Hillier L."/>
            <person name="Hinrichs A.S."/>
            <person name="Holmes I."/>
            <person name="Hoskins R.A."/>
            <person name="Hubisz M.J."/>
            <person name="Hultmark D."/>
            <person name="Huntley M.A."/>
            <person name="Jaffe D.B."/>
            <person name="Jagadeeshan S."/>
            <person name="Jeck W.R."/>
            <person name="Johnson J."/>
            <person name="Jones C.D."/>
            <person name="Jordan W.C."/>
            <person name="Karpen G.H."/>
            <person name="Kataoka E."/>
            <person name="Keightley P.D."/>
            <person name="Kheradpour P."/>
            <person name="Kirkness E.F."/>
            <person name="Koerich L.B."/>
            <person name="Kristiansen K."/>
            <person name="Kudrna D."/>
            <person name="Kulathinal R.J."/>
            <person name="Kumar S."/>
            <person name="Kwok R."/>
            <person name="Lander E."/>
            <person name="Langley C.H."/>
            <person name="Lapoint R."/>
            <person name="Lazzaro B.P."/>
            <person name="Lee S.J."/>
            <person name="Levesque L."/>
            <person name="Li R."/>
            <person name="Lin C.F."/>
            <person name="Lin M.F."/>
            <person name="Lindblad-Toh K."/>
            <person name="Llopart A."/>
            <person name="Long M."/>
            <person name="Low L."/>
            <person name="Lozovsky E."/>
            <person name="Lu J."/>
            <person name="Luo M."/>
            <person name="Machado C.A."/>
            <person name="Makalowski W."/>
            <person name="Marzo M."/>
            <person name="Matsuda M."/>
            <person name="Matzkin L."/>
            <person name="McAllister B."/>
            <person name="McBride C.S."/>
            <person name="McKernan B."/>
            <person name="McKernan K."/>
            <person name="Mendez-Lago M."/>
            <person name="Minx P."/>
            <person name="Mollenhauer M.U."/>
            <person name="Montooth K."/>
            <person name="Mount S.M."/>
            <person name="Mu X."/>
            <person name="Myers E."/>
            <person name="Negre B."/>
            <person name="Newfeld S."/>
            <person name="Nielsen R."/>
            <person name="Noor M.A."/>
            <person name="O'Grady P."/>
            <person name="Pachter L."/>
            <person name="Papaceit M."/>
            <person name="Parisi M.J."/>
            <person name="Parisi M."/>
            <person name="Parts L."/>
            <person name="Pedersen J.S."/>
            <person name="Pesole G."/>
            <person name="Phillippy A.M."/>
            <person name="Ponting C.P."/>
            <person name="Pop M."/>
            <person name="Porcelli D."/>
            <person name="Powell J.R."/>
            <person name="Prohaska S."/>
            <person name="Pruitt K."/>
            <person name="Puig M."/>
            <person name="Quesneville H."/>
            <person name="Ram K.R."/>
            <person name="Rand D."/>
            <person name="Rasmussen M.D."/>
            <person name="Reed L.K."/>
            <person name="Reenan R."/>
            <person name="Reily A."/>
            <person name="Remington K.A."/>
            <person name="Rieger T.T."/>
            <person name="Ritchie M.G."/>
            <person name="Robin C."/>
            <person name="Rogers Y.H."/>
            <person name="Rohde C."/>
            <person name="Rozas J."/>
            <person name="Rubenfield M.J."/>
            <person name="Ruiz A."/>
            <person name="Russo S."/>
            <person name="Salzberg S.L."/>
            <person name="Sanchez-Gracia A."/>
            <person name="Saranga D.J."/>
            <person name="Sato H."/>
            <person name="Schaeffer S.W."/>
            <person name="Schatz M.C."/>
            <person name="Schlenke T."/>
            <person name="Schwartz R."/>
            <person name="Segarra C."/>
            <person name="Singh R.S."/>
            <person name="Sirot L."/>
            <person name="Sirota M."/>
            <person name="Sisneros N.B."/>
            <person name="Smith C.D."/>
            <person name="Smith T.F."/>
            <person name="Spieth J."/>
            <person name="Stage D.E."/>
            <person name="Stark A."/>
            <person name="Stephan W."/>
            <person name="Strausberg R.L."/>
            <person name="Strempel S."/>
            <person name="Sturgill D."/>
            <person name="Sutton G."/>
            <person name="Sutton G.G."/>
            <person name="Tao W."/>
            <person name="Teichmann S."/>
            <person name="Tobari Y.N."/>
            <person name="Tomimura Y."/>
            <person name="Tsolas J.M."/>
            <person name="Valente V.L."/>
            <person name="Venter E."/>
            <person name="Venter J.C."/>
            <person name="Vicario S."/>
            <person name="Vieira F.G."/>
            <person name="Vilella A.J."/>
            <person name="Villasante A."/>
            <person name="Walenz B."/>
            <person name="Wang J."/>
            <person name="Wasserman M."/>
            <person name="Watts T."/>
            <person name="Wilson D."/>
            <person name="Wilson R.K."/>
            <person name="Wing R.A."/>
            <person name="Wolfner M.F."/>
            <person name="Wong A."/>
            <person name="Wong G.K."/>
            <person name="Wu C.I."/>
            <person name="Wu G."/>
            <person name="Yamamoto D."/>
            <person name="Yang H.P."/>
            <person name="Yang S.P."/>
            <person name="Yorke J.A."/>
            <person name="Yoshida K."/>
            <person name="Zdobnov E."/>
            <person name="Zhang P."/>
            <person name="Zhang Y."/>
            <person name="Zimin A.V."/>
            <person name="Baldwin J."/>
            <person name="Abdouelleil A."/>
            <person name="Abdulkadir J."/>
            <person name="Abebe A."/>
            <person name="Abera B."/>
            <person name="Abreu J."/>
            <person name="Acer S.C."/>
            <person name="Aftuck L."/>
            <person name="Alexander A."/>
            <person name="An P."/>
            <person name="Anderson E."/>
            <person name="Anderson S."/>
            <person name="Arachi H."/>
            <person name="Azer M."/>
            <person name="Bachantsang P."/>
            <person name="Barry A."/>
            <person name="Bayul T."/>
            <person name="Berlin A."/>
            <person name="Bessette D."/>
            <person name="Bloom T."/>
            <person name="Blye J."/>
            <person name="Boguslavskiy L."/>
            <person name="Bonnet C."/>
            <person name="Boukhgalter B."/>
            <person name="Bourzgui I."/>
            <person name="Brown A."/>
            <person name="Cahill P."/>
            <person name="Channer S."/>
            <person name="Cheshatsang Y."/>
            <person name="Chuda L."/>
            <person name="Citroen M."/>
            <person name="Collymore A."/>
            <person name="Cooke P."/>
            <person name="Costello M."/>
            <person name="D'Aco K."/>
            <person name="Daza R."/>
            <person name="De Haan G."/>
            <person name="DeGray S."/>
            <person name="DeMaso C."/>
            <person name="Dhargay N."/>
            <person name="Dooley K."/>
            <person name="Dooley E."/>
            <person name="Doricent M."/>
            <person name="Dorje P."/>
            <person name="Dorjee K."/>
            <person name="Dupes A."/>
            <person name="Elong R."/>
            <person name="Falk J."/>
            <person name="Farina A."/>
            <person name="Faro S."/>
            <person name="Ferguson D."/>
            <person name="Fisher S."/>
            <person name="Foley C.D."/>
            <person name="Franke A."/>
            <person name="Friedrich D."/>
            <person name="Gadbois L."/>
            <person name="Gearin G."/>
            <person name="Gearin C.R."/>
            <person name="Giannoukos G."/>
            <person name="Goode T."/>
            <person name="Graham J."/>
            <person name="Grandbois E."/>
            <person name="Grewal S."/>
            <person name="Gyaltsen K."/>
            <person name="Hafez N."/>
            <person name="Hagos B."/>
            <person name="Hall J."/>
            <person name="Henson C."/>
            <person name="Hollinger A."/>
            <person name="Honan T."/>
            <person name="Huard M.D."/>
            <person name="Hughes L."/>
            <person name="Hurhula B."/>
            <person name="Husby M.E."/>
            <person name="Kamat A."/>
            <person name="Kanga B."/>
            <person name="Kashin S."/>
            <person name="Khazanovich D."/>
            <person name="Kisner P."/>
            <person name="Lance K."/>
            <person name="Lara M."/>
            <person name="Lee W."/>
            <person name="Lennon N."/>
            <person name="Letendre F."/>
            <person name="LeVine R."/>
            <person name="Lipovsky A."/>
            <person name="Liu X."/>
            <person name="Liu J."/>
            <person name="Liu S."/>
            <person name="Lokyitsang T."/>
            <person name="Lokyitsang Y."/>
            <person name="Lubonja R."/>
            <person name="Lui A."/>
            <person name="MacDonald P."/>
            <person name="Magnisalis V."/>
            <person name="Maru K."/>
            <person name="Matthews C."/>
            <person name="McCusker W."/>
            <person name="McDonough S."/>
            <person name="Mehta T."/>
            <person name="Meldrim J."/>
            <person name="Meneus L."/>
            <person name="Mihai O."/>
            <person name="Mihalev A."/>
            <person name="Mihova T."/>
            <person name="Mittelman R."/>
            <person name="Mlenga V."/>
            <person name="Montmayeur A."/>
            <person name="Mulrain L."/>
            <person name="Navidi A."/>
            <person name="Naylor J."/>
            <person name="Negash T."/>
            <person name="Nguyen T."/>
            <person name="Nguyen N."/>
            <person name="Nicol R."/>
            <person name="Norbu C."/>
            <person name="Norbu N."/>
            <person name="Novod N."/>
            <person name="O'Neill B."/>
            <person name="Osman S."/>
            <person name="Markiewicz E."/>
            <person name="Oyono O.L."/>
            <person name="Patti C."/>
            <person name="Phunkhang P."/>
            <person name="Pierre F."/>
            <person name="Priest M."/>
            <person name="Raghuraman S."/>
            <person name="Rege F."/>
            <person name="Reyes R."/>
            <person name="Rise C."/>
            <person name="Rogov P."/>
            <person name="Ross K."/>
            <person name="Ryan E."/>
            <person name="Settipalli S."/>
            <person name="Shea T."/>
            <person name="Sherpa N."/>
            <person name="Shi L."/>
            <person name="Shih D."/>
            <person name="Sparrow T."/>
            <person name="Spaulding J."/>
            <person name="Stalker J."/>
            <person name="Stange-Thomann N."/>
            <person name="Stavropoulos S."/>
            <person name="Stone C."/>
            <person name="Strader C."/>
            <person name="Tesfaye S."/>
            <person name="Thomson T."/>
            <person name="Thoulutsang Y."/>
            <person name="Thoulutsang D."/>
            <person name="Topham K."/>
            <person name="Topping I."/>
            <person name="Tsamla T."/>
            <person name="Vassiliev H."/>
            <person name="Vo A."/>
            <person name="Wangchuk T."/>
            <person name="Wangdi T."/>
            <person name="Weiand M."/>
            <person name="Wilkinson J."/>
            <person name="Wilson A."/>
            <person name="Yadav S."/>
            <person name="Young G."/>
            <person name="Yu Q."/>
            <person name="Zembek L."/>
            <person name="Zhong D."/>
            <person name="Zimmer A."/>
            <person name="Zwirko Z."/>
            <person name="Jaffe D.B."/>
            <person name="Alvarez P."/>
            <person name="Brockman W."/>
            <person name="Butler J."/>
            <person name="Chin C."/>
            <person name="Gnerre S."/>
            <person name="Grabherr M."/>
            <person name="Kleber M."/>
            <person name="Mauceli E."/>
            <person name="MacCallum I."/>
        </authorList>
    </citation>
    <scope>NUCLEOTIDE SEQUENCE [LARGE SCALE GENOMIC DNA]</scope>
    <source>
        <strain evidence="7">Rob3c / Tucson 14021-0248.25</strain>
    </source>
</reference>
<dbReference type="SUPFAM" id="SSF103473">
    <property type="entry name" value="MFS general substrate transporter"/>
    <property type="match status" value="1"/>
</dbReference>
<feature type="transmembrane region" description="Helical" evidence="5">
    <location>
        <begin position="53"/>
        <end position="73"/>
    </location>
</feature>
<protein>
    <submittedName>
        <fullName evidence="6">GM22420</fullName>
    </submittedName>
</protein>
<proteinExistence type="predicted"/>
<comment type="subcellular location">
    <subcellularLocation>
        <location evidence="1">Membrane</location>
        <topology evidence="1">Multi-pass membrane protein</topology>
    </subcellularLocation>
</comment>
<sequence length="100" mass="11193">MTSTGSFMILYFFTSEIFPTNCRNSMLSFCSSMGRFGSMLSPQTTLLIPYYKYAPHLLFALFGFTCSGLVLFFPETTNKVLPTTLAESCALDKSIPRKKS</sequence>
<evidence type="ECO:0000256" key="5">
    <source>
        <dbReference type="SAM" id="Phobius"/>
    </source>
</evidence>
<keyword evidence="2 5" id="KW-0812">Transmembrane</keyword>
<dbReference type="EMBL" id="CH480826">
    <property type="protein sequence ID" value="EDW44439.1"/>
    <property type="molecule type" value="Genomic_DNA"/>
</dbReference>
<dbReference type="PhylomeDB" id="B4IAX6"/>
<gene>
    <name evidence="6" type="primary">Dsec\GM22420</name>
    <name evidence="6" type="ORF">Dsec_GM22420</name>
</gene>
<dbReference type="AlphaFoldDB" id="B4IAX6"/>
<name>B4IAX6_DROSE</name>
<evidence type="ECO:0000256" key="1">
    <source>
        <dbReference type="ARBA" id="ARBA00004141"/>
    </source>
</evidence>
<dbReference type="OMA" id="IMMEIAV"/>
<dbReference type="Proteomes" id="UP000001292">
    <property type="component" value="Unassembled WGS sequence"/>
</dbReference>
<evidence type="ECO:0000256" key="4">
    <source>
        <dbReference type="ARBA" id="ARBA00023136"/>
    </source>
</evidence>
<dbReference type="Gene3D" id="1.20.1250.20">
    <property type="entry name" value="MFS general substrate transporter like domains"/>
    <property type="match status" value="1"/>
</dbReference>
<keyword evidence="4 5" id="KW-0472">Membrane</keyword>
<accession>B4IAX6</accession>
<evidence type="ECO:0000256" key="2">
    <source>
        <dbReference type="ARBA" id="ARBA00022692"/>
    </source>
</evidence>
<keyword evidence="3 5" id="KW-1133">Transmembrane helix</keyword>
<dbReference type="GO" id="GO:0016020">
    <property type="term" value="C:membrane"/>
    <property type="evidence" value="ECO:0007669"/>
    <property type="project" value="UniProtKB-SubCell"/>
</dbReference>
<evidence type="ECO:0000313" key="7">
    <source>
        <dbReference type="Proteomes" id="UP000001292"/>
    </source>
</evidence>
<dbReference type="InterPro" id="IPR036259">
    <property type="entry name" value="MFS_trans_sf"/>
</dbReference>
<keyword evidence="7" id="KW-1185">Reference proteome</keyword>
<evidence type="ECO:0000256" key="3">
    <source>
        <dbReference type="ARBA" id="ARBA00022989"/>
    </source>
</evidence>
<evidence type="ECO:0000313" key="6">
    <source>
        <dbReference type="EMBL" id="EDW44439.1"/>
    </source>
</evidence>
<dbReference type="HOGENOM" id="CLU_2308933_0_0_1"/>
<dbReference type="PANTHER" id="PTHR24064">
    <property type="entry name" value="SOLUTE CARRIER FAMILY 22 MEMBER"/>
    <property type="match status" value="1"/>
</dbReference>
<organism evidence="7">
    <name type="scientific">Drosophila sechellia</name>
    <name type="common">Fruit fly</name>
    <dbReference type="NCBI Taxonomy" id="7238"/>
    <lineage>
        <taxon>Eukaryota</taxon>
        <taxon>Metazoa</taxon>
        <taxon>Ecdysozoa</taxon>
        <taxon>Arthropoda</taxon>
        <taxon>Hexapoda</taxon>
        <taxon>Insecta</taxon>
        <taxon>Pterygota</taxon>
        <taxon>Neoptera</taxon>
        <taxon>Endopterygota</taxon>
        <taxon>Diptera</taxon>
        <taxon>Brachycera</taxon>
        <taxon>Muscomorpha</taxon>
        <taxon>Ephydroidea</taxon>
        <taxon>Drosophilidae</taxon>
        <taxon>Drosophila</taxon>
        <taxon>Sophophora</taxon>
    </lineage>
</organism>